<feature type="region of interest" description="Disordered" evidence="1">
    <location>
        <begin position="227"/>
        <end position="299"/>
    </location>
</feature>
<name>A0A955I5C3_9BACT</name>
<reference evidence="2" key="2">
    <citation type="journal article" date="2021" name="Microbiome">
        <title>Successional dynamics and alternative stable states in a saline activated sludge microbial community over 9 years.</title>
        <authorList>
            <person name="Wang Y."/>
            <person name="Ye J."/>
            <person name="Ju F."/>
            <person name="Liu L."/>
            <person name="Boyd J.A."/>
            <person name="Deng Y."/>
            <person name="Parks D.H."/>
            <person name="Jiang X."/>
            <person name="Yin X."/>
            <person name="Woodcroft B.J."/>
            <person name="Tyson G.W."/>
            <person name="Hugenholtz P."/>
            <person name="Polz M.F."/>
            <person name="Zhang T."/>
        </authorList>
    </citation>
    <scope>NUCLEOTIDE SEQUENCE</scope>
    <source>
        <strain evidence="2">HKST-UBA17</strain>
    </source>
</reference>
<protein>
    <submittedName>
        <fullName evidence="2">Uncharacterized protein</fullName>
    </submittedName>
</protein>
<gene>
    <name evidence="2" type="ORF">KC685_03655</name>
</gene>
<comment type="caution">
    <text evidence="2">The sequence shown here is derived from an EMBL/GenBank/DDBJ whole genome shotgun (WGS) entry which is preliminary data.</text>
</comment>
<reference evidence="2" key="1">
    <citation type="submission" date="2020-04" db="EMBL/GenBank/DDBJ databases">
        <authorList>
            <person name="Zhang T."/>
        </authorList>
    </citation>
    <scope>NUCLEOTIDE SEQUENCE</scope>
    <source>
        <strain evidence="2">HKST-UBA17</strain>
    </source>
</reference>
<evidence type="ECO:0000256" key="1">
    <source>
        <dbReference type="SAM" id="MobiDB-lite"/>
    </source>
</evidence>
<proteinExistence type="predicted"/>
<evidence type="ECO:0000313" key="3">
    <source>
        <dbReference type="Proteomes" id="UP000741282"/>
    </source>
</evidence>
<feature type="region of interest" description="Disordered" evidence="1">
    <location>
        <begin position="325"/>
        <end position="378"/>
    </location>
</feature>
<organism evidence="2 3">
    <name type="scientific">Candidatus Dojkabacteria bacterium</name>
    <dbReference type="NCBI Taxonomy" id="2099670"/>
    <lineage>
        <taxon>Bacteria</taxon>
        <taxon>Candidatus Dojkabacteria</taxon>
    </lineage>
</organism>
<dbReference type="AlphaFoldDB" id="A0A955I5C3"/>
<dbReference type="Proteomes" id="UP000741282">
    <property type="component" value="Unassembled WGS sequence"/>
</dbReference>
<dbReference type="EMBL" id="JAGQLN010000013">
    <property type="protein sequence ID" value="MCA9376988.1"/>
    <property type="molecule type" value="Genomic_DNA"/>
</dbReference>
<accession>A0A955I5C3</accession>
<sequence>MKVYIKDFLSRSAGGDRVTSAFHHFDPGDTARGYLLGLVSVHSPGDLDASNIARFVWNGVLDEFMQHDGGSVSVMKLILEEAQRKLLELIKNDEDASNGVELDIITCHYQDNNLYFGFLGGSKIHILHEMELVDVTSLLKENNVQTGSTQLSDDDVLMLSSPNYLGKLNITDIHTPVGMMQLLDSHEFELGEGCVSASTGVDLQTVVLFEKEAEGVSDVEIEVVSLSEDNEETEDKEGAEVNEDHEEVHGLEQTKPVDLSSTDEQSEETPVGMMEYTEFEGDDNDPVEHDSLSETENLSTETVITDVDKTSEIPLSSVQKGHDIRDDEVASSNSYEDANINKVGQRKYDTDESEAEDRVLNGLSHGDTLEKTDTSPRTMSDGLFAKPIEPIPTTAFAKVLFYIKKFVRNTITFLMPLLLRTKKFISRVISNLKAWVNRYLVNRYGRKVWFKRLRAKFSQTRIGTPDIRKMRLGDYRTKNLRNKRFIILGSTVLVLVALYAGYNAAKDVREKSLVHQQFLSIYDEVSALLEKANKEAKTDPEQAQLKLLSVEKKLEEGGFDRSKLNEKDQELLSQVEGSVLGVYDILDKVTILSESAGNISVLEDLLAGTNSQTPSDIAIYSDDNLVEYLLITDPGLQTVHRYNLSTGTISKIPDEKGLLQAPMYVDVGNDGVYVYDDISGVLMAPYSNGASDIGSFVALSGITRDDLDDQNIEDITEFAILGGDDFVYLLDAKSLAVYRSVRYSSGSYGFASRFLELDQNLVPTDFFADFSGYVLSTESPTFNRYYFNRDVGGYILDPWSISGLRGDIGPVTAGYAGINLEYKLYLFETDRDSIMTFEKPDETTGLHPGEMVLRSRLVYRGERDSAFSSVSDIVVDTGETRLYILDGPTIWSVKLR</sequence>
<feature type="compositionally biased region" description="Acidic residues" evidence="1">
    <location>
        <begin position="228"/>
        <end position="245"/>
    </location>
</feature>
<evidence type="ECO:0000313" key="2">
    <source>
        <dbReference type="EMBL" id="MCA9376988.1"/>
    </source>
</evidence>